<dbReference type="AlphaFoldDB" id="X0WIY8"/>
<proteinExistence type="predicted"/>
<feature type="compositionally biased region" description="Acidic residues" evidence="1">
    <location>
        <begin position="188"/>
        <end position="199"/>
    </location>
</feature>
<sequence length="199" mass="22349">KLFNMYVNESQSIHEFRKGDVVTRVRSAYMETPDGGYKDTQLMGQKLIFLGIANGCIYLERSTTIEKILNGQTFYIPLEAFEEGWNHFEDPEFLKGKGNMLSMIERAMADQTEAALKKLHKKALEEENFELAAKIKKKMKKLKNREEIDMEDLENPDFLFGNLGSEDMMGPGLGGFGGFGGLLGGDGSDPDDEDDFPGK</sequence>
<gene>
    <name evidence="2" type="ORF">S01H1_47651</name>
</gene>
<evidence type="ECO:0000313" key="2">
    <source>
        <dbReference type="EMBL" id="GAG23187.1"/>
    </source>
</evidence>
<evidence type="ECO:0008006" key="3">
    <source>
        <dbReference type="Google" id="ProtNLM"/>
    </source>
</evidence>
<evidence type="ECO:0000256" key="1">
    <source>
        <dbReference type="SAM" id="MobiDB-lite"/>
    </source>
</evidence>
<name>X0WIY8_9ZZZZ</name>
<protein>
    <recommendedName>
        <fullName evidence="3">UVR domain-containing protein</fullName>
    </recommendedName>
</protein>
<accession>X0WIY8</accession>
<organism evidence="2">
    <name type="scientific">marine sediment metagenome</name>
    <dbReference type="NCBI Taxonomy" id="412755"/>
    <lineage>
        <taxon>unclassified sequences</taxon>
        <taxon>metagenomes</taxon>
        <taxon>ecological metagenomes</taxon>
    </lineage>
</organism>
<feature type="region of interest" description="Disordered" evidence="1">
    <location>
        <begin position="180"/>
        <end position="199"/>
    </location>
</feature>
<feature type="non-terminal residue" evidence="2">
    <location>
        <position position="1"/>
    </location>
</feature>
<dbReference type="EMBL" id="BARS01030555">
    <property type="protein sequence ID" value="GAG23187.1"/>
    <property type="molecule type" value="Genomic_DNA"/>
</dbReference>
<comment type="caution">
    <text evidence="2">The sequence shown here is derived from an EMBL/GenBank/DDBJ whole genome shotgun (WGS) entry which is preliminary data.</text>
</comment>
<reference evidence="2" key="1">
    <citation type="journal article" date="2014" name="Front. Microbiol.">
        <title>High frequency of phylogenetically diverse reductive dehalogenase-homologous genes in deep subseafloor sedimentary metagenomes.</title>
        <authorList>
            <person name="Kawai M."/>
            <person name="Futagami T."/>
            <person name="Toyoda A."/>
            <person name="Takaki Y."/>
            <person name="Nishi S."/>
            <person name="Hori S."/>
            <person name="Arai W."/>
            <person name="Tsubouchi T."/>
            <person name="Morono Y."/>
            <person name="Uchiyama I."/>
            <person name="Ito T."/>
            <person name="Fujiyama A."/>
            <person name="Inagaki F."/>
            <person name="Takami H."/>
        </authorList>
    </citation>
    <scope>NUCLEOTIDE SEQUENCE</scope>
    <source>
        <strain evidence="2">Expedition CK06-06</strain>
    </source>
</reference>